<evidence type="ECO:0000256" key="1">
    <source>
        <dbReference type="SAM" id="Phobius"/>
    </source>
</evidence>
<keyword evidence="1" id="KW-0812">Transmembrane</keyword>
<protein>
    <submittedName>
        <fullName evidence="2">Aladin</fullName>
    </submittedName>
</protein>
<reference evidence="2" key="1">
    <citation type="submission" date="2018-02" db="EMBL/GenBank/DDBJ databases">
        <title>Rhizophora mucronata_Transcriptome.</title>
        <authorList>
            <person name="Meera S.P."/>
            <person name="Sreeshan A."/>
            <person name="Augustine A."/>
        </authorList>
    </citation>
    <scope>NUCLEOTIDE SEQUENCE</scope>
    <source>
        <tissue evidence="2">Leaf</tissue>
    </source>
</reference>
<sequence>MEKAIMVIIVLPFVILSVFFLGVFYKISAVKRLKQLLRNRDTF</sequence>
<evidence type="ECO:0000313" key="2">
    <source>
        <dbReference type="EMBL" id="MBX07589.1"/>
    </source>
</evidence>
<feature type="transmembrane region" description="Helical" evidence="1">
    <location>
        <begin position="6"/>
        <end position="25"/>
    </location>
</feature>
<accession>A0A2P2KPF1</accession>
<name>A0A2P2KPF1_RHIMU</name>
<dbReference type="EMBL" id="GGEC01027105">
    <property type="protein sequence ID" value="MBX07589.1"/>
    <property type="molecule type" value="Transcribed_RNA"/>
</dbReference>
<proteinExistence type="predicted"/>
<dbReference type="AlphaFoldDB" id="A0A2P2KPF1"/>
<keyword evidence="1" id="KW-1133">Transmembrane helix</keyword>
<organism evidence="2">
    <name type="scientific">Rhizophora mucronata</name>
    <name type="common">Asiatic mangrove</name>
    <dbReference type="NCBI Taxonomy" id="61149"/>
    <lineage>
        <taxon>Eukaryota</taxon>
        <taxon>Viridiplantae</taxon>
        <taxon>Streptophyta</taxon>
        <taxon>Embryophyta</taxon>
        <taxon>Tracheophyta</taxon>
        <taxon>Spermatophyta</taxon>
        <taxon>Magnoliopsida</taxon>
        <taxon>eudicotyledons</taxon>
        <taxon>Gunneridae</taxon>
        <taxon>Pentapetalae</taxon>
        <taxon>rosids</taxon>
        <taxon>fabids</taxon>
        <taxon>Malpighiales</taxon>
        <taxon>Rhizophoraceae</taxon>
        <taxon>Rhizophora</taxon>
    </lineage>
</organism>
<keyword evidence="1" id="KW-0472">Membrane</keyword>
<dbReference type="EMBL" id="GGEC01027107">
    <property type="protein sequence ID" value="MBX07591.1"/>
    <property type="molecule type" value="Transcribed_RNA"/>
</dbReference>